<name>B3MTG7_DROAN</name>
<keyword evidence="3" id="KW-0964">Secreted</keyword>
<dbReference type="STRING" id="7217.B3MTG7"/>
<evidence type="ECO:0000256" key="4">
    <source>
        <dbReference type="ARBA" id="ARBA00022729"/>
    </source>
</evidence>
<dbReference type="FunCoup" id="B3MTG7">
    <property type="interactions" value="42"/>
</dbReference>
<dbReference type="Pfam" id="PF01395">
    <property type="entry name" value="PBP_GOBP"/>
    <property type="match status" value="1"/>
</dbReference>
<dbReference type="InParanoid" id="B3MTG7"/>
<dbReference type="EMBL" id="CH902623">
    <property type="protein sequence ID" value="EDV30557.1"/>
    <property type="molecule type" value="Genomic_DNA"/>
</dbReference>
<dbReference type="OMA" id="QFKMDLS"/>
<reference evidence="7 8" key="1">
    <citation type="journal article" date="2007" name="Nature">
        <title>Evolution of genes and genomes on the Drosophila phylogeny.</title>
        <authorList>
            <consortium name="Drosophila 12 Genomes Consortium"/>
            <person name="Clark A.G."/>
            <person name="Eisen M.B."/>
            <person name="Smith D.R."/>
            <person name="Bergman C.M."/>
            <person name="Oliver B."/>
            <person name="Markow T.A."/>
            <person name="Kaufman T.C."/>
            <person name="Kellis M."/>
            <person name="Gelbart W."/>
            <person name="Iyer V.N."/>
            <person name="Pollard D.A."/>
            <person name="Sackton T.B."/>
            <person name="Larracuente A.M."/>
            <person name="Singh N.D."/>
            <person name="Abad J.P."/>
            <person name="Abt D.N."/>
            <person name="Adryan B."/>
            <person name="Aguade M."/>
            <person name="Akashi H."/>
            <person name="Anderson W.W."/>
            <person name="Aquadro C.F."/>
            <person name="Ardell D.H."/>
            <person name="Arguello R."/>
            <person name="Artieri C.G."/>
            <person name="Barbash D.A."/>
            <person name="Barker D."/>
            <person name="Barsanti P."/>
            <person name="Batterham P."/>
            <person name="Batzoglou S."/>
            <person name="Begun D."/>
            <person name="Bhutkar A."/>
            <person name="Blanco E."/>
            <person name="Bosak S.A."/>
            <person name="Bradley R.K."/>
            <person name="Brand A.D."/>
            <person name="Brent M.R."/>
            <person name="Brooks A.N."/>
            <person name="Brown R.H."/>
            <person name="Butlin R.K."/>
            <person name="Caggese C."/>
            <person name="Calvi B.R."/>
            <person name="Bernardo de Carvalho A."/>
            <person name="Caspi A."/>
            <person name="Castrezana S."/>
            <person name="Celniker S.E."/>
            <person name="Chang J.L."/>
            <person name="Chapple C."/>
            <person name="Chatterji S."/>
            <person name="Chinwalla A."/>
            <person name="Civetta A."/>
            <person name="Clifton S.W."/>
            <person name="Comeron J.M."/>
            <person name="Costello J.C."/>
            <person name="Coyne J.A."/>
            <person name="Daub J."/>
            <person name="David R.G."/>
            <person name="Delcher A.L."/>
            <person name="Delehaunty K."/>
            <person name="Do C.B."/>
            <person name="Ebling H."/>
            <person name="Edwards K."/>
            <person name="Eickbush T."/>
            <person name="Evans J.D."/>
            <person name="Filipski A."/>
            <person name="Findeiss S."/>
            <person name="Freyhult E."/>
            <person name="Fulton L."/>
            <person name="Fulton R."/>
            <person name="Garcia A.C."/>
            <person name="Gardiner A."/>
            <person name="Garfield D.A."/>
            <person name="Garvin B.E."/>
            <person name="Gibson G."/>
            <person name="Gilbert D."/>
            <person name="Gnerre S."/>
            <person name="Godfrey J."/>
            <person name="Good R."/>
            <person name="Gotea V."/>
            <person name="Gravely B."/>
            <person name="Greenberg A.J."/>
            <person name="Griffiths-Jones S."/>
            <person name="Gross S."/>
            <person name="Guigo R."/>
            <person name="Gustafson E.A."/>
            <person name="Haerty W."/>
            <person name="Hahn M.W."/>
            <person name="Halligan D.L."/>
            <person name="Halpern A.L."/>
            <person name="Halter G.M."/>
            <person name="Han M.V."/>
            <person name="Heger A."/>
            <person name="Hillier L."/>
            <person name="Hinrichs A.S."/>
            <person name="Holmes I."/>
            <person name="Hoskins R.A."/>
            <person name="Hubisz M.J."/>
            <person name="Hultmark D."/>
            <person name="Huntley M.A."/>
            <person name="Jaffe D.B."/>
            <person name="Jagadeeshan S."/>
            <person name="Jeck W.R."/>
            <person name="Johnson J."/>
            <person name="Jones C.D."/>
            <person name="Jordan W.C."/>
            <person name="Karpen G.H."/>
            <person name="Kataoka E."/>
            <person name="Keightley P.D."/>
            <person name="Kheradpour P."/>
            <person name="Kirkness E.F."/>
            <person name="Koerich L.B."/>
            <person name="Kristiansen K."/>
            <person name="Kudrna D."/>
            <person name="Kulathinal R.J."/>
            <person name="Kumar S."/>
            <person name="Kwok R."/>
            <person name="Lander E."/>
            <person name="Langley C.H."/>
            <person name="Lapoint R."/>
            <person name="Lazzaro B.P."/>
            <person name="Lee S.J."/>
            <person name="Levesque L."/>
            <person name="Li R."/>
            <person name="Lin C.F."/>
            <person name="Lin M.F."/>
            <person name="Lindblad-Toh K."/>
            <person name="Llopart A."/>
            <person name="Long M."/>
            <person name="Low L."/>
            <person name="Lozovsky E."/>
            <person name="Lu J."/>
            <person name="Luo M."/>
            <person name="Machado C.A."/>
            <person name="Makalowski W."/>
            <person name="Marzo M."/>
            <person name="Matsuda M."/>
            <person name="Matzkin L."/>
            <person name="McAllister B."/>
            <person name="McBride C.S."/>
            <person name="McKernan B."/>
            <person name="McKernan K."/>
            <person name="Mendez-Lago M."/>
            <person name="Minx P."/>
            <person name="Mollenhauer M.U."/>
            <person name="Montooth K."/>
            <person name="Mount S.M."/>
            <person name="Mu X."/>
            <person name="Myers E."/>
            <person name="Negre B."/>
            <person name="Newfeld S."/>
            <person name="Nielsen R."/>
            <person name="Noor M.A."/>
            <person name="O'Grady P."/>
            <person name="Pachter L."/>
            <person name="Papaceit M."/>
            <person name="Parisi M.J."/>
            <person name="Parisi M."/>
            <person name="Parts L."/>
            <person name="Pedersen J.S."/>
            <person name="Pesole G."/>
            <person name="Phillippy A.M."/>
            <person name="Ponting C.P."/>
            <person name="Pop M."/>
            <person name="Porcelli D."/>
            <person name="Powell J.R."/>
            <person name="Prohaska S."/>
            <person name="Pruitt K."/>
            <person name="Puig M."/>
            <person name="Quesneville H."/>
            <person name="Ram K.R."/>
            <person name="Rand D."/>
            <person name="Rasmussen M.D."/>
            <person name="Reed L.K."/>
            <person name="Reenan R."/>
            <person name="Reily A."/>
            <person name="Remington K.A."/>
            <person name="Rieger T.T."/>
            <person name="Ritchie M.G."/>
            <person name="Robin C."/>
            <person name="Rogers Y.H."/>
            <person name="Rohde C."/>
            <person name="Rozas J."/>
            <person name="Rubenfield M.J."/>
            <person name="Ruiz A."/>
            <person name="Russo S."/>
            <person name="Salzberg S.L."/>
            <person name="Sanchez-Gracia A."/>
            <person name="Saranga D.J."/>
            <person name="Sato H."/>
            <person name="Schaeffer S.W."/>
            <person name="Schatz M.C."/>
            <person name="Schlenke T."/>
            <person name="Schwartz R."/>
            <person name="Segarra C."/>
            <person name="Singh R.S."/>
            <person name="Sirot L."/>
            <person name="Sirota M."/>
            <person name="Sisneros N.B."/>
            <person name="Smith C.D."/>
            <person name="Smith T.F."/>
            <person name="Spieth J."/>
            <person name="Stage D.E."/>
            <person name="Stark A."/>
            <person name="Stephan W."/>
            <person name="Strausberg R.L."/>
            <person name="Strempel S."/>
            <person name="Sturgill D."/>
            <person name="Sutton G."/>
            <person name="Sutton G.G."/>
            <person name="Tao W."/>
            <person name="Teichmann S."/>
            <person name="Tobari Y.N."/>
            <person name="Tomimura Y."/>
            <person name="Tsolas J.M."/>
            <person name="Valente V.L."/>
            <person name="Venter E."/>
            <person name="Venter J.C."/>
            <person name="Vicario S."/>
            <person name="Vieira F.G."/>
            <person name="Vilella A.J."/>
            <person name="Villasante A."/>
            <person name="Walenz B."/>
            <person name="Wang J."/>
            <person name="Wasserman M."/>
            <person name="Watts T."/>
            <person name="Wilson D."/>
            <person name="Wilson R.K."/>
            <person name="Wing R.A."/>
            <person name="Wolfner M.F."/>
            <person name="Wong A."/>
            <person name="Wong G.K."/>
            <person name="Wu C.I."/>
            <person name="Wu G."/>
            <person name="Yamamoto D."/>
            <person name="Yang H.P."/>
            <person name="Yang S.P."/>
            <person name="Yorke J.A."/>
            <person name="Yoshida K."/>
            <person name="Zdobnov E."/>
            <person name="Zhang P."/>
            <person name="Zhang Y."/>
            <person name="Zimin A.V."/>
            <person name="Baldwin J."/>
            <person name="Abdouelleil A."/>
            <person name="Abdulkadir J."/>
            <person name="Abebe A."/>
            <person name="Abera B."/>
            <person name="Abreu J."/>
            <person name="Acer S.C."/>
            <person name="Aftuck L."/>
            <person name="Alexander A."/>
            <person name="An P."/>
            <person name="Anderson E."/>
            <person name="Anderson S."/>
            <person name="Arachi H."/>
            <person name="Azer M."/>
            <person name="Bachantsang P."/>
            <person name="Barry A."/>
            <person name="Bayul T."/>
            <person name="Berlin A."/>
            <person name="Bessette D."/>
            <person name="Bloom T."/>
            <person name="Blye J."/>
            <person name="Boguslavskiy L."/>
            <person name="Bonnet C."/>
            <person name="Boukhgalter B."/>
            <person name="Bourzgui I."/>
            <person name="Brown A."/>
            <person name="Cahill P."/>
            <person name="Channer S."/>
            <person name="Cheshatsang Y."/>
            <person name="Chuda L."/>
            <person name="Citroen M."/>
            <person name="Collymore A."/>
            <person name="Cooke P."/>
            <person name="Costello M."/>
            <person name="D'Aco K."/>
            <person name="Daza R."/>
            <person name="De Haan G."/>
            <person name="DeGray S."/>
            <person name="DeMaso C."/>
            <person name="Dhargay N."/>
            <person name="Dooley K."/>
            <person name="Dooley E."/>
            <person name="Doricent M."/>
            <person name="Dorje P."/>
            <person name="Dorjee K."/>
            <person name="Dupes A."/>
            <person name="Elong R."/>
            <person name="Falk J."/>
            <person name="Farina A."/>
            <person name="Faro S."/>
            <person name="Ferguson D."/>
            <person name="Fisher S."/>
            <person name="Foley C.D."/>
            <person name="Franke A."/>
            <person name="Friedrich D."/>
            <person name="Gadbois L."/>
            <person name="Gearin G."/>
            <person name="Gearin C.R."/>
            <person name="Giannoukos G."/>
            <person name="Goode T."/>
            <person name="Graham J."/>
            <person name="Grandbois E."/>
            <person name="Grewal S."/>
            <person name="Gyaltsen K."/>
            <person name="Hafez N."/>
            <person name="Hagos B."/>
            <person name="Hall J."/>
            <person name="Henson C."/>
            <person name="Hollinger A."/>
            <person name="Honan T."/>
            <person name="Huard M.D."/>
            <person name="Hughes L."/>
            <person name="Hurhula B."/>
            <person name="Husby M.E."/>
            <person name="Kamat A."/>
            <person name="Kanga B."/>
            <person name="Kashin S."/>
            <person name="Khazanovich D."/>
            <person name="Kisner P."/>
            <person name="Lance K."/>
            <person name="Lara M."/>
            <person name="Lee W."/>
            <person name="Lennon N."/>
            <person name="Letendre F."/>
            <person name="LeVine R."/>
            <person name="Lipovsky A."/>
            <person name="Liu X."/>
            <person name="Liu J."/>
            <person name="Liu S."/>
            <person name="Lokyitsang T."/>
            <person name="Lokyitsang Y."/>
            <person name="Lubonja R."/>
            <person name="Lui A."/>
            <person name="MacDonald P."/>
            <person name="Magnisalis V."/>
            <person name="Maru K."/>
            <person name="Matthews C."/>
            <person name="McCusker W."/>
            <person name="McDonough S."/>
            <person name="Mehta T."/>
            <person name="Meldrim J."/>
            <person name="Meneus L."/>
            <person name="Mihai O."/>
            <person name="Mihalev A."/>
            <person name="Mihova T."/>
            <person name="Mittelman R."/>
            <person name="Mlenga V."/>
            <person name="Montmayeur A."/>
            <person name="Mulrain L."/>
            <person name="Navidi A."/>
            <person name="Naylor J."/>
            <person name="Negash T."/>
            <person name="Nguyen T."/>
            <person name="Nguyen N."/>
            <person name="Nicol R."/>
            <person name="Norbu C."/>
            <person name="Norbu N."/>
            <person name="Novod N."/>
            <person name="O'Neill B."/>
            <person name="Osman S."/>
            <person name="Markiewicz E."/>
            <person name="Oyono O.L."/>
            <person name="Patti C."/>
            <person name="Phunkhang P."/>
            <person name="Pierre F."/>
            <person name="Priest M."/>
            <person name="Raghuraman S."/>
            <person name="Rege F."/>
            <person name="Reyes R."/>
            <person name="Rise C."/>
            <person name="Rogov P."/>
            <person name="Ross K."/>
            <person name="Ryan E."/>
            <person name="Settipalli S."/>
            <person name="Shea T."/>
            <person name="Sherpa N."/>
            <person name="Shi L."/>
            <person name="Shih D."/>
            <person name="Sparrow T."/>
            <person name="Spaulding J."/>
            <person name="Stalker J."/>
            <person name="Stange-Thomann N."/>
            <person name="Stavropoulos S."/>
            <person name="Stone C."/>
            <person name="Strader C."/>
            <person name="Tesfaye S."/>
            <person name="Thomson T."/>
            <person name="Thoulutsang Y."/>
            <person name="Thoulutsang D."/>
            <person name="Topham K."/>
            <person name="Topping I."/>
            <person name="Tsamla T."/>
            <person name="Vassiliev H."/>
            <person name="Vo A."/>
            <person name="Wangchuk T."/>
            <person name="Wangdi T."/>
            <person name="Weiand M."/>
            <person name="Wilkinson J."/>
            <person name="Wilson A."/>
            <person name="Yadav S."/>
            <person name="Young G."/>
            <person name="Yu Q."/>
            <person name="Zembek L."/>
            <person name="Zhong D."/>
            <person name="Zimmer A."/>
            <person name="Zwirko Z."/>
            <person name="Jaffe D.B."/>
            <person name="Alvarez P."/>
            <person name="Brockman W."/>
            <person name="Butler J."/>
            <person name="Chin C."/>
            <person name="Gnerre S."/>
            <person name="Grabherr M."/>
            <person name="Kleber M."/>
            <person name="Mauceli E."/>
            <person name="MacCallum I."/>
        </authorList>
    </citation>
    <scope>NUCLEOTIDE SEQUENCE [LARGE SCALE GENOMIC DNA]</scope>
    <source>
        <strain evidence="8">Tucson 14024-0371.13</strain>
    </source>
</reference>
<dbReference type="OrthoDB" id="8194670at2759"/>
<dbReference type="PANTHER" id="PTHR11857:SF43">
    <property type="entry name" value="GEO07291P1-RELATED"/>
    <property type="match status" value="1"/>
</dbReference>
<evidence type="ECO:0000256" key="5">
    <source>
        <dbReference type="ARBA" id="ARBA00023157"/>
    </source>
</evidence>
<comment type="similarity">
    <text evidence="2">Belongs to the PBP/GOBP family.</text>
</comment>
<dbReference type="eggNOG" id="ENOG502T8DT">
    <property type="taxonomic scope" value="Eukaryota"/>
</dbReference>
<keyword evidence="5" id="KW-1015">Disulfide bond</keyword>
<evidence type="ECO:0000256" key="6">
    <source>
        <dbReference type="SAM" id="SignalP"/>
    </source>
</evidence>
<dbReference type="Gene3D" id="1.10.238.20">
    <property type="entry name" value="Pheromone/general odorant binding protein domain"/>
    <property type="match status" value="1"/>
</dbReference>
<dbReference type="SUPFAM" id="SSF47565">
    <property type="entry name" value="Insect pheromone/odorant-binding proteins"/>
    <property type="match status" value="1"/>
</dbReference>
<protein>
    <submittedName>
        <fullName evidence="7">Odorant-binding protein 99c</fullName>
    </submittedName>
</protein>
<comment type="subcellular location">
    <subcellularLocation>
        <location evidence="1">Secreted</location>
    </subcellularLocation>
</comment>
<dbReference type="GO" id="GO:0005615">
    <property type="term" value="C:extracellular space"/>
    <property type="evidence" value="ECO:0007669"/>
    <property type="project" value="TreeGrafter"/>
</dbReference>
<proteinExistence type="inferred from homology"/>
<dbReference type="SMART" id="SM00708">
    <property type="entry name" value="PhBP"/>
    <property type="match status" value="1"/>
</dbReference>
<evidence type="ECO:0000313" key="7">
    <source>
        <dbReference type="EMBL" id="EDV30557.1"/>
    </source>
</evidence>
<sequence>MLKFLIVVLALCSVAFAEWQPKTGDEIKKIRVECLKENPLSNDQVAQLKQLVFPNEPEVRKYLECTATKLEIFCTVEGYHADRLAKQFKMDLTEEEALKIAQGCVDSNPQQSPSDVWAFRGHQCMMASKIGDKVRAFVRSKQEGKA</sequence>
<keyword evidence="4 6" id="KW-0732">Signal</keyword>
<organism evidence="7 8">
    <name type="scientific">Drosophila ananassae</name>
    <name type="common">Fruit fly</name>
    <dbReference type="NCBI Taxonomy" id="7217"/>
    <lineage>
        <taxon>Eukaryota</taxon>
        <taxon>Metazoa</taxon>
        <taxon>Ecdysozoa</taxon>
        <taxon>Arthropoda</taxon>
        <taxon>Hexapoda</taxon>
        <taxon>Insecta</taxon>
        <taxon>Pterygota</taxon>
        <taxon>Neoptera</taxon>
        <taxon>Endopterygota</taxon>
        <taxon>Diptera</taxon>
        <taxon>Brachycera</taxon>
        <taxon>Muscomorpha</taxon>
        <taxon>Ephydroidea</taxon>
        <taxon>Drosophilidae</taxon>
        <taxon>Drosophila</taxon>
        <taxon>Sophophora</taxon>
    </lineage>
</organism>
<dbReference type="SMR" id="B3MTG7"/>
<feature type="chain" id="PRO_5002793479" evidence="6">
    <location>
        <begin position="18"/>
        <end position="146"/>
    </location>
</feature>
<dbReference type="PhylomeDB" id="B3MTG7"/>
<accession>B3MTG7</accession>
<gene>
    <name evidence="7" type="primary">Dana\Obp99c</name>
    <name evidence="7" type="synonym">Dana\GF22873</name>
    <name evidence="7" type="synonym">dana_GLEANR_7419</name>
    <name evidence="7" type="synonym">DanaObp99c</name>
    <name evidence="7" type="synonym">Obp99c</name>
    <name evidence="7" type="ORF">GF22873</name>
</gene>
<dbReference type="InterPro" id="IPR036728">
    <property type="entry name" value="PBP_GOBP_sf"/>
</dbReference>
<dbReference type="GO" id="GO:0005549">
    <property type="term" value="F:odorant binding"/>
    <property type="evidence" value="ECO:0007669"/>
    <property type="project" value="InterPro"/>
</dbReference>
<dbReference type="CDD" id="cd23992">
    <property type="entry name" value="PBP_GOBP"/>
    <property type="match status" value="1"/>
</dbReference>
<keyword evidence="8" id="KW-1185">Reference proteome</keyword>
<evidence type="ECO:0000313" key="8">
    <source>
        <dbReference type="Proteomes" id="UP000007801"/>
    </source>
</evidence>
<dbReference type="KEGG" id="dan:6505525"/>
<dbReference type="PANTHER" id="PTHR11857">
    <property type="entry name" value="ODORANT BINDING PROTEIN-RELATED"/>
    <property type="match status" value="1"/>
</dbReference>
<dbReference type="AlphaFoldDB" id="B3MTG7"/>
<dbReference type="Proteomes" id="UP000007801">
    <property type="component" value="Unassembled WGS sequence"/>
</dbReference>
<dbReference type="CTD" id="43494"/>
<evidence type="ECO:0000256" key="3">
    <source>
        <dbReference type="ARBA" id="ARBA00022525"/>
    </source>
</evidence>
<feature type="signal peptide" evidence="6">
    <location>
        <begin position="1"/>
        <end position="17"/>
    </location>
</feature>
<evidence type="ECO:0000256" key="2">
    <source>
        <dbReference type="ARBA" id="ARBA00008098"/>
    </source>
</evidence>
<dbReference type="InterPro" id="IPR006170">
    <property type="entry name" value="PBP/GOBP"/>
</dbReference>
<dbReference type="HOGENOM" id="CLU_144993_1_0_1"/>
<dbReference type="GeneID" id="6505525"/>
<dbReference type="GO" id="GO:0007608">
    <property type="term" value="P:sensory perception of smell"/>
    <property type="evidence" value="ECO:0007669"/>
    <property type="project" value="TreeGrafter"/>
</dbReference>
<evidence type="ECO:0000256" key="1">
    <source>
        <dbReference type="ARBA" id="ARBA00004613"/>
    </source>
</evidence>